<comment type="caution">
    <text evidence="1">The sequence shown here is derived from an EMBL/GenBank/DDBJ whole genome shotgun (WGS) entry which is preliminary data.</text>
</comment>
<evidence type="ECO:0000313" key="2">
    <source>
        <dbReference type="Proteomes" id="UP000821853"/>
    </source>
</evidence>
<name>A0A9J6HA75_HAELO</name>
<dbReference type="Proteomes" id="UP000821853">
    <property type="component" value="Unassembled WGS sequence"/>
</dbReference>
<keyword evidence="2" id="KW-1185">Reference proteome</keyword>
<dbReference type="AlphaFoldDB" id="A0A9J6HA75"/>
<reference evidence="1 2" key="1">
    <citation type="journal article" date="2020" name="Cell">
        <title>Large-Scale Comparative Analyses of Tick Genomes Elucidate Their Genetic Diversity and Vector Capacities.</title>
        <authorList>
            <consortium name="Tick Genome and Microbiome Consortium (TIGMIC)"/>
            <person name="Jia N."/>
            <person name="Wang J."/>
            <person name="Shi W."/>
            <person name="Du L."/>
            <person name="Sun Y."/>
            <person name="Zhan W."/>
            <person name="Jiang J.F."/>
            <person name="Wang Q."/>
            <person name="Zhang B."/>
            <person name="Ji P."/>
            <person name="Bell-Sakyi L."/>
            <person name="Cui X.M."/>
            <person name="Yuan T.T."/>
            <person name="Jiang B.G."/>
            <person name="Yang W.F."/>
            <person name="Lam T.T."/>
            <person name="Chang Q.C."/>
            <person name="Ding S.J."/>
            <person name="Wang X.J."/>
            <person name="Zhu J.G."/>
            <person name="Ruan X.D."/>
            <person name="Zhao L."/>
            <person name="Wei J.T."/>
            <person name="Ye R.Z."/>
            <person name="Que T.C."/>
            <person name="Du C.H."/>
            <person name="Zhou Y.H."/>
            <person name="Cheng J.X."/>
            <person name="Dai P.F."/>
            <person name="Guo W.B."/>
            <person name="Han X.H."/>
            <person name="Huang E.J."/>
            <person name="Li L.F."/>
            <person name="Wei W."/>
            <person name="Gao Y.C."/>
            <person name="Liu J.Z."/>
            <person name="Shao H.Z."/>
            <person name="Wang X."/>
            <person name="Wang C.C."/>
            <person name="Yang T.C."/>
            <person name="Huo Q.B."/>
            <person name="Li W."/>
            <person name="Chen H.Y."/>
            <person name="Chen S.E."/>
            <person name="Zhou L.G."/>
            <person name="Ni X.B."/>
            <person name="Tian J.H."/>
            <person name="Sheng Y."/>
            <person name="Liu T."/>
            <person name="Pan Y.S."/>
            <person name="Xia L.Y."/>
            <person name="Li J."/>
            <person name="Zhao F."/>
            <person name="Cao W.C."/>
        </authorList>
    </citation>
    <scope>NUCLEOTIDE SEQUENCE [LARGE SCALE GENOMIC DNA]</scope>
    <source>
        <strain evidence="1">HaeL-2018</strain>
    </source>
</reference>
<dbReference type="VEuPathDB" id="VectorBase:HLOH_047589"/>
<sequence>MTEGEKVRCLLRGLRPEMMERVAISNPKTTNEFLQHLQRLTHVGTMAQHAMAAMPTHSLPGFVAASPFSPGSNERGRGGALSQYQGHAPQGVNAPEMLTSLQESVRALTSAVEKMYLARPRRFPARQTRNQSGQVICFRCK</sequence>
<proteinExistence type="predicted"/>
<organism evidence="1 2">
    <name type="scientific">Haemaphysalis longicornis</name>
    <name type="common">Bush tick</name>
    <dbReference type="NCBI Taxonomy" id="44386"/>
    <lineage>
        <taxon>Eukaryota</taxon>
        <taxon>Metazoa</taxon>
        <taxon>Ecdysozoa</taxon>
        <taxon>Arthropoda</taxon>
        <taxon>Chelicerata</taxon>
        <taxon>Arachnida</taxon>
        <taxon>Acari</taxon>
        <taxon>Parasitiformes</taxon>
        <taxon>Ixodida</taxon>
        <taxon>Ixodoidea</taxon>
        <taxon>Ixodidae</taxon>
        <taxon>Haemaphysalinae</taxon>
        <taxon>Haemaphysalis</taxon>
    </lineage>
</organism>
<gene>
    <name evidence="1" type="ORF">HPB48_026197</name>
</gene>
<evidence type="ECO:0000313" key="1">
    <source>
        <dbReference type="EMBL" id="KAH9384204.1"/>
    </source>
</evidence>
<dbReference type="EMBL" id="JABSTR010001790">
    <property type="protein sequence ID" value="KAH9384204.1"/>
    <property type="molecule type" value="Genomic_DNA"/>
</dbReference>
<accession>A0A9J6HA75</accession>
<protein>
    <submittedName>
        <fullName evidence="1">Uncharacterized protein</fullName>
    </submittedName>
</protein>